<dbReference type="CDD" id="cd02440">
    <property type="entry name" value="AdoMet_MTases"/>
    <property type="match status" value="1"/>
</dbReference>
<accession>Q1Q1W5</accession>
<evidence type="ECO:0000259" key="1">
    <source>
        <dbReference type="Pfam" id="PF13649"/>
    </source>
</evidence>
<evidence type="ECO:0000313" key="3">
    <source>
        <dbReference type="EMBL" id="QII11023.1"/>
    </source>
</evidence>
<proteinExistence type="predicted"/>
<dbReference type="Proteomes" id="UP000501926">
    <property type="component" value="Chromosome"/>
</dbReference>
<sequence>MKIENEIERIKDAYERRKGKIPSLLYSFFNRANLFIIQQREYALLELLAKYNITSLDSKKILDVGCGGGGELRNLIRYGAKPENMCGIDLLPDRIKIAKKISPNIDFRCGDASCISFEDESFDIVVQFTVFTSIFDDNMKKSIAREMIRVLKPDGIILWYDYHMNNPRNPDVKGVKKGEIYELFPNCNIYLQRITLAPPIIRLIAPYSWIACYILEKLKILNTHYIGVIKKCRKS</sequence>
<dbReference type="EMBL" id="CT573071">
    <property type="protein sequence ID" value="CAJ73993.1"/>
    <property type="molecule type" value="Genomic_DNA"/>
</dbReference>
<dbReference type="Gene3D" id="3.40.50.150">
    <property type="entry name" value="Vaccinia Virus protein VP39"/>
    <property type="match status" value="1"/>
</dbReference>
<dbReference type="InterPro" id="IPR029063">
    <property type="entry name" value="SAM-dependent_MTases_sf"/>
</dbReference>
<reference evidence="3 4" key="3">
    <citation type="submission" date="2020-02" db="EMBL/GenBank/DDBJ databases">
        <title>Newly sequenced genome of strain CSTR1 showed variability in Candidatus Kuenenia stuttgartiensis genomes.</title>
        <authorList>
            <person name="Ding C."/>
            <person name="Adrian L."/>
        </authorList>
    </citation>
    <scope>NUCLEOTIDE SEQUENCE [LARGE SCALE GENOMIC DNA]</scope>
    <source>
        <strain evidence="3 4">CSTR1</strain>
    </source>
</reference>
<dbReference type="AlphaFoldDB" id="Q1Q1W5"/>
<feature type="domain" description="Methyltransferase" evidence="1">
    <location>
        <begin position="61"/>
        <end position="155"/>
    </location>
</feature>
<evidence type="ECO:0000313" key="2">
    <source>
        <dbReference type="EMBL" id="CAJ73993.1"/>
    </source>
</evidence>
<evidence type="ECO:0000313" key="4">
    <source>
        <dbReference type="Proteomes" id="UP000501926"/>
    </source>
</evidence>
<dbReference type="InterPro" id="IPR041698">
    <property type="entry name" value="Methyltransf_25"/>
</dbReference>
<dbReference type="RefSeq" id="WP_164994710.1">
    <property type="nucleotide sequence ID" value="NZ_CP049055.1"/>
</dbReference>
<protein>
    <recommendedName>
        <fullName evidence="1">Methyltransferase domain-containing protein</fullName>
    </recommendedName>
</protein>
<dbReference type="SUPFAM" id="SSF53335">
    <property type="entry name" value="S-adenosyl-L-methionine-dependent methyltransferases"/>
    <property type="match status" value="1"/>
</dbReference>
<organism evidence="2">
    <name type="scientific">Kuenenia stuttgartiensis</name>
    <dbReference type="NCBI Taxonomy" id="174633"/>
    <lineage>
        <taxon>Bacteria</taxon>
        <taxon>Pseudomonadati</taxon>
        <taxon>Planctomycetota</taxon>
        <taxon>Candidatus Brocadiia</taxon>
        <taxon>Candidatus Brocadiales</taxon>
        <taxon>Candidatus Brocadiaceae</taxon>
        <taxon>Candidatus Kuenenia</taxon>
    </lineage>
</organism>
<dbReference type="Pfam" id="PF13649">
    <property type="entry name" value="Methyltransf_25"/>
    <property type="match status" value="1"/>
</dbReference>
<reference evidence="2" key="2">
    <citation type="submission" date="2006-01" db="EMBL/GenBank/DDBJ databases">
        <authorList>
            <person name="Genoscope"/>
        </authorList>
    </citation>
    <scope>NUCLEOTIDE SEQUENCE</scope>
</reference>
<gene>
    <name evidence="3" type="ORF">KsCSTR_16440</name>
    <name evidence="2" type="ORF">kuste3234</name>
</gene>
<reference evidence="2" key="1">
    <citation type="journal article" date="2006" name="Nature">
        <title>Deciphering the evolution and metabolism of an anammox bacterium from a community genome.</title>
        <authorList>
            <person name="Strous M."/>
            <person name="Pelletier E."/>
            <person name="Mangenot S."/>
            <person name="Rattei T."/>
            <person name="Lehner A."/>
            <person name="Taylor M.W."/>
            <person name="Horn M."/>
            <person name="Daims H."/>
            <person name="Bartol-Mavel D."/>
            <person name="Wincker P."/>
            <person name="Barbe V."/>
            <person name="Fonknechten N."/>
            <person name="Vallenet D."/>
            <person name="Segurens B."/>
            <person name="Schenowitz-Truong C."/>
            <person name="Medigue C."/>
            <person name="Collingro A."/>
            <person name="Snel B."/>
            <person name="Dutilh B.E."/>
            <person name="OpDenCamp H.J.M."/>
            <person name="vanDerDrift C."/>
            <person name="Cirpus I."/>
            <person name="vanDePas-Schoonen K.T."/>
            <person name="Harhangi H.R."/>
            <person name="vanNiftrik L."/>
            <person name="Schmid M."/>
            <person name="Keltjens J."/>
            <person name="vanDeVossenberg J."/>
            <person name="Kartal B."/>
            <person name="Meier H."/>
            <person name="Frishman D."/>
            <person name="Huynen M.A."/>
            <person name="Mewes H."/>
            <person name="Weissenbach J."/>
            <person name="Jetten M.S.M."/>
            <person name="Wagner M."/>
            <person name="LePaslier D."/>
        </authorList>
    </citation>
    <scope>NUCLEOTIDE SEQUENCE</scope>
</reference>
<dbReference type="PANTHER" id="PTHR43591">
    <property type="entry name" value="METHYLTRANSFERASE"/>
    <property type="match status" value="1"/>
</dbReference>
<dbReference type="EMBL" id="CP049055">
    <property type="protein sequence ID" value="QII11023.1"/>
    <property type="molecule type" value="Genomic_DNA"/>
</dbReference>
<name>Q1Q1W5_KUEST</name>